<dbReference type="InterPro" id="IPR003188">
    <property type="entry name" value="PTS_IIA_lac/cel"/>
</dbReference>
<reference evidence="18 19" key="1">
    <citation type="submission" date="2018-03" db="EMBL/GenBank/DDBJ databases">
        <authorList>
            <person name="Gulvik C.A."/>
        </authorList>
    </citation>
    <scope>NUCLEOTIDE SEQUENCE [LARGE SCALE GENOMIC DNA]</scope>
    <source>
        <strain evidence="18 19">JCM 31581</strain>
    </source>
</reference>
<evidence type="ECO:0000256" key="11">
    <source>
        <dbReference type="ARBA" id="ARBA00022842"/>
    </source>
</evidence>
<sequence>MATKEEISLIGFAIVAYAGDAKTCLFQAMDSARLGKIEEARSYVEEANQAIVDAHNEQTNLLSQEAGGADLDVTFIMVHAQDSLMTTMLLKDQAEYFIDMYERLNQLEKN</sequence>
<keyword evidence="19" id="KW-1185">Reference proteome</keyword>
<dbReference type="GO" id="GO:0016740">
    <property type="term" value="F:transferase activity"/>
    <property type="evidence" value="ECO:0007669"/>
    <property type="project" value="UniProtKB-KW"/>
</dbReference>
<name>A0A3R9YDK2_9ENTE</name>
<dbReference type="AlphaFoldDB" id="A0A3R9YDK2"/>
<evidence type="ECO:0000256" key="15">
    <source>
        <dbReference type="PIRSR" id="PIRSR000699-1"/>
    </source>
</evidence>
<keyword evidence="6" id="KW-0597">Phosphoprotein</keyword>
<evidence type="ECO:0000256" key="4">
    <source>
        <dbReference type="ARBA" id="ARBA00022448"/>
    </source>
</evidence>
<dbReference type="OrthoDB" id="350602at2"/>
<evidence type="ECO:0000256" key="8">
    <source>
        <dbReference type="ARBA" id="ARBA00022679"/>
    </source>
</evidence>
<evidence type="ECO:0000313" key="19">
    <source>
        <dbReference type="Proteomes" id="UP000277864"/>
    </source>
</evidence>
<dbReference type="GO" id="GO:0009401">
    <property type="term" value="P:phosphoenolpyruvate-dependent sugar phosphotransferase system"/>
    <property type="evidence" value="ECO:0007669"/>
    <property type="project" value="UniProtKB-KW"/>
</dbReference>
<dbReference type="PANTHER" id="PTHR34382:SF9">
    <property type="entry name" value="PHOSPHOTRANSFERASE SYSTEM SUGAR-SPECIFIC EII COMPONENT"/>
    <property type="match status" value="1"/>
</dbReference>
<evidence type="ECO:0000256" key="14">
    <source>
        <dbReference type="ARBA" id="ARBA00032708"/>
    </source>
</evidence>
<comment type="subcellular location">
    <subcellularLocation>
        <location evidence="1">Cytoplasm</location>
    </subcellularLocation>
</comment>
<evidence type="ECO:0000256" key="13">
    <source>
        <dbReference type="ARBA" id="ARBA00031467"/>
    </source>
</evidence>
<evidence type="ECO:0000256" key="3">
    <source>
        <dbReference type="ARBA" id="ARBA00014322"/>
    </source>
</evidence>
<dbReference type="PIRSF" id="PIRSF000699">
    <property type="entry name" value="PTS_IILac_III"/>
    <property type="match status" value="1"/>
</dbReference>
<keyword evidence="4" id="KW-0813">Transport</keyword>
<dbReference type="EMBL" id="PXZH01000006">
    <property type="protein sequence ID" value="RST88787.1"/>
    <property type="molecule type" value="Genomic_DNA"/>
</dbReference>
<evidence type="ECO:0000256" key="10">
    <source>
        <dbReference type="ARBA" id="ARBA00022723"/>
    </source>
</evidence>
<evidence type="ECO:0000256" key="16">
    <source>
        <dbReference type="PIRSR" id="PIRSR000699-2"/>
    </source>
</evidence>
<evidence type="ECO:0000256" key="9">
    <source>
        <dbReference type="ARBA" id="ARBA00022683"/>
    </source>
</evidence>
<dbReference type="CDD" id="cd00215">
    <property type="entry name" value="PTS_IIA_lac"/>
    <property type="match status" value="1"/>
</dbReference>
<protein>
    <recommendedName>
        <fullName evidence="3">PTS system lactose-specific EIIA component</fullName>
    </recommendedName>
    <alternativeName>
        <fullName evidence="12">EIIA-Lac</fullName>
    </alternativeName>
    <alternativeName>
        <fullName evidence="14">EIII-Lac</fullName>
    </alternativeName>
    <alternativeName>
        <fullName evidence="13">Lactose-specific phosphotransferase enzyme IIA component</fullName>
    </alternativeName>
</protein>
<evidence type="ECO:0000256" key="17">
    <source>
        <dbReference type="PROSITE-ProRule" id="PRU00418"/>
    </source>
</evidence>
<keyword evidence="11 16" id="KW-0460">Magnesium</keyword>
<dbReference type="PANTHER" id="PTHR34382">
    <property type="entry name" value="PTS SYSTEM N,N'-DIACETYLCHITOBIOSE-SPECIFIC EIIA COMPONENT"/>
    <property type="match status" value="1"/>
</dbReference>
<dbReference type="GO" id="GO:0046872">
    <property type="term" value="F:metal ion binding"/>
    <property type="evidence" value="ECO:0007669"/>
    <property type="project" value="UniProtKB-KW"/>
</dbReference>
<dbReference type="RefSeq" id="WP_125943881.1">
    <property type="nucleotide sequence ID" value="NZ_PXZH01000006.1"/>
</dbReference>
<gene>
    <name evidence="18" type="ORF">C7P63_09315</name>
</gene>
<comment type="cofactor">
    <cofactor evidence="16">
        <name>Mg(2+)</name>
        <dbReference type="ChEBI" id="CHEBI:18420"/>
    </cofactor>
    <text evidence="16">Binds 1 Mg(2+) ion per trimer.</text>
</comment>
<dbReference type="GO" id="GO:0005737">
    <property type="term" value="C:cytoplasm"/>
    <property type="evidence" value="ECO:0007669"/>
    <property type="project" value="UniProtKB-SubCell"/>
</dbReference>
<comment type="subunit">
    <text evidence="2">Homotrimer.</text>
</comment>
<dbReference type="Pfam" id="PF02255">
    <property type="entry name" value="PTS_IIA"/>
    <property type="match status" value="1"/>
</dbReference>
<evidence type="ECO:0000256" key="6">
    <source>
        <dbReference type="ARBA" id="ARBA00022553"/>
    </source>
</evidence>
<evidence type="ECO:0000256" key="2">
    <source>
        <dbReference type="ARBA" id="ARBA00011233"/>
    </source>
</evidence>
<organism evidence="18 19">
    <name type="scientific">Vagococcus humatus</name>
    <dbReference type="NCBI Taxonomy" id="1889241"/>
    <lineage>
        <taxon>Bacteria</taxon>
        <taxon>Bacillati</taxon>
        <taxon>Bacillota</taxon>
        <taxon>Bacilli</taxon>
        <taxon>Lactobacillales</taxon>
        <taxon>Enterococcaceae</taxon>
        <taxon>Vagococcus</taxon>
    </lineage>
</organism>
<comment type="caution">
    <text evidence="18">The sequence shown here is derived from an EMBL/GenBank/DDBJ whole genome shotgun (WGS) entry which is preliminary data.</text>
</comment>
<evidence type="ECO:0000256" key="12">
    <source>
        <dbReference type="ARBA" id="ARBA00030293"/>
    </source>
</evidence>
<evidence type="ECO:0000256" key="7">
    <source>
        <dbReference type="ARBA" id="ARBA00022597"/>
    </source>
</evidence>
<keyword evidence="10 16" id="KW-0479">Metal-binding</keyword>
<feature type="binding site" evidence="16">
    <location>
        <position position="82"/>
    </location>
    <ligand>
        <name>Mg(2+)</name>
        <dbReference type="ChEBI" id="CHEBI:18420"/>
        <note>ligand shared between all trimeric partners</note>
    </ligand>
</feature>
<proteinExistence type="predicted"/>
<evidence type="ECO:0000313" key="18">
    <source>
        <dbReference type="EMBL" id="RST88787.1"/>
    </source>
</evidence>
<dbReference type="Gene3D" id="1.20.58.80">
    <property type="entry name" value="Phosphotransferase system, lactose/cellobiose-type IIA subunit"/>
    <property type="match status" value="1"/>
</dbReference>
<dbReference type="PROSITE" id="PS51095">
    <property type="entry name" value="PTS_EIIA_TYPE_3"/>
    <property type="match status" value="1"/>
</dbReference>
<keyword evidence="5" id="KW-0963">Cytoplasm</keyword>
<accession>A0A3R9YDK2</accession>
<dbReference type="InterPro" id="IPR036542">
    <property type="entry name" value="PTS_IIA_lac/cel_sf"/>
</dbReference>
<feature type="modified residue" description="Phosphohistidine; by HPr" evidence="17">
    <location>
        <position position="79"/>
    </location>
</feature>
<keyword evidence="9" id="KW-0598">Phosphotransferase system</keyword>
<evidence type="ECO:0000256" key="5">
    <source>
        <dbReference type="ARBA" id="ARBA00022490"/>
    </source>
</evidence>
<evidence type="ECO:0000256" key="1">
    <source>
        <dbReference type="ARBA" id="ARBA00004496"/>
    </source>
</evidence>
<feature type="active site" description="Tele-phosphohistidine intermediate" evidence="15">
    <location>
        <position position="79"/>
    </location>
</feature>
<dbReference type="Proteomes" id="UP000277864">
    <property type="component" value="Unassembled WGS sequence"/>
</dbReference>
<keyword evidence="8" id="KW-0808">Transferase</keyword>
<dbReference type="SUPFAM" id="SSF46973">
    <property type="entry name" value="Enzyme IIa from lactose specific PTS, IIa-lac"/>
    <property type="match status" value="1"/>
</dbReference>
<keyword evidence="7" id="KW-0762">Sugar transport</keyword>